<reference evidence="2 3" key="1">
    <citation type="submission" date="2024-06" db="EMBL/GenBank/DDBJ databases">
        <title>The Natural Products Discovery Center: Release of the First 8490 Sequenced Strains for Exploring Actinobacteria Biosynthetic Diversity.</title>
        <authorList>
            <person name="Kalkreuter E."/>
            <person name="Kautsar S.A."/>
            <person name="Yang D."/>
            <person name="Bader C.D."/>
            <person name="Teijaro C.N."/>
            <person name="Fluegel L."/>
            <person name="Davis C.M."/>
            <person name="Simpson J.R."/>
            <person name="Lauterbach L."/>
            <person name="Steele A.D."/>
            <person name="Gui C."/>
            <person name="Meng S."/>
            <person name="Li G."/>
            <person name="Viehrig K."/>
            <person name="Ye F."/>
            <person name="Su P."/>
            <person name="Kiefer A.F."/>
            <person name="Nichols A."/>
            <person name="Cepeda A.J."/>
            <person name="Yan W."/>
            <person name="Fan B."/>
            <person name="Jiang Y."/>
            <person name="Adhikari A."/>
            <person name="Zheng C.-J."/>
            <person name="Schuster L."/>
            <person name="Cowan T.M."/>
            <person name="Smanski M.J."/>
            <person name="Chevrette M.G."/>
            <person name="De Carvalho L.P.S."/>
            <person name="Shen B."/>
        </authorList>
    </citation>
    <scope>NUCLEOTIDE SEQUENCE [LARGE SCALE GENOMIC DNA]</scope>
    <source>
        <strain evidence="2 3">NPDC033843</strain>
    </source>
</reference>
<accession>A0ABV2ZVX2</accession>
<feature type="region of interest" description="Disordered" evidence="1">
    <location>
        <begin position="1"/>
        <end position="20"/>
    </location>
</feature>
<keyword evidence="3" id="KW-1185">Reference proteome</keyword>
<comment type="caution">
    <text evidence="2">The sequence shown here is derived from an EMBL/GenBank/DDBJ whole genome shotgun (WGS) entry which is preliminary data.</text>
</comment>
<organism evidence="2 3">
    <name type="scientific">Streptomyces sp. 900129855</name>
    <dbReference type="NCBI Taxonomy" id="3155129"/>
    <lineage>
        <taxon>Bacteria</taxon>
        <taxon>Bacillati</taxon>
        <taxon>Actinomycetota</taxon>
        <taxon>Actinomycetes</taxon>
        <taxon>Kitasatosporales</taxon>
        <taxon>Streptomycetaceae</taxon>
        <taxon>Streptomyces</taxon>
    </lineage>
</organism>
<sequence length="96" mass="10889">MNDLNDLNDRPVQPEPEPEPRFRIRARHTESTLTVYQAYRPQIGKAVARTGRIPSTWSRERTTWIIKPCSQTLFMLLACGGKPPCLPPDQRACAAV</sequence>
<protein>
    <submittedName>
        <fullName evidence="2">DUF4291 family protein</fullName>
    </submittedName>
</protein>
<dbReference type="Proteomes" id="UP001550739">
    <property type="component" value="Unassembled WGS sequence"/>
</dbReference>
<dbReference type="RefSeq" id="WP_361708874.1">
    <property type="nucleotide sequence ID" value="NZ_JBEZVE010000031.1"/>
</dbReference>
<dbReference type="InterPro" id="IPR025633">
    <property type="entry name" value="DUF4291"/>
</dbReference>
<evidence type="ECO:0000313" key="3">
    <source>
        <dbReference type="Proteomes" id="UP001550739"/>
    </source>
</evidence>
<evidence type="ECO:0000313" key="2">
    <source>
        <dbReference type="EMBL" id="MEU3786712.1"/>
    </source>
</evidence>
<proteinExistence type="predicted"/>
<name>A0ABV2ZVX2_9ACTN</name>
<evidence type="ECO:0000256" key="1">
    <source>
        <dbReference type="SAM" id="MobiDB-lite"/>
    </source>
</evidence>
<dbReference type="Pfam" id="PF14124">
    <property type="entry name" value="DUF4291"/>
    <property type="match status" value="1"/>
</dbReference>
<dbReference type="EMBL" id="JBEZVE010000031">
    <property type="protein sequence ID" value="MEU3786712.1"/>
    <property type="molecule type" value="Genomic_DNA"/>
</dbReference>
<gene>
    <name evidence="2" type="ORF">AB0E89_40345</name>
</gene>